<dbReference type="OrthoDB" id="415180at2759"/>
<gene>
    <name evidence="1" type="ORF">SNAT2548_LOCUS26331</name>
</gene>
<proteinExistence type="predicted"/>
<evidence type="ECO:0000313" key="2">
    <source>
        <dbReference type="Proteomes" id="UP000604046"/>
    </source>
</evidence>
<sequence>MFIEQDGCSRRGAAQGLCAVPPALSSQDYQRGAVSRSPTDVAVLFTAQIGRKKPVWREGRIRIIRGSAVLVNAEGARLEATPADSLQKWLQQGGELCLERHKLLLEIEGEERADLQSEPEEPKRKAHCAPFRAPRSTPRLLHVAAGAAAAKAPAPMHATGLDGSPQQMDLWHRCAAAVEKVARREAEGLKRTDLWEAARHEEALMNKFRRIWRAEPGRGAGVEG</sequence>
<name>A0A812S9I0_9DINO</name>
<comment type="caution">
    <text evidence="1">The sequence shown here is derived from an EMBL/GenBank/DDBJ whole genome shotgun (WGS) entry which is preliminary data.</text>
</comment>
<dbReference type="AlphaFoldDB" id="A0A812S9I0"/>
<dbReference type="Proteomes" id="UP000604046">
    <property type="component" value="Unassembled WGS sequence"/>
</dbReference>
<organism evidence="1 2">
    <name type="scientific">Symbiodinium natans</name>
    <dbReference type="NCBI Taxonomy" id="878477"/>
    <lineage>
        <taxon>Eukaryota</taxon>
        <taxon>Sar</taxon>
        <taxon>Alveolata</taxon>
        <taxon>Dinophyceae</taxon>
        <taxon>Suessiales</taxon>
        <taxon>Symbiodiniaceae</taxon>
        <taxon>Symbiodinium</taxon>
    </lineage>
</organism>
<dbReference type="EMBL" id="CAJNDS010002427">
    <property type="protein sequence ID" value="CAE7469792.1"/>
    <property type="molecule type" value="Genomic_DNA"/>
</dbReference>
<keyword evidence="2" id="KW-1185">Reference proteome</keyword>
<evidence type="ECO:0000313" key="1">
    <source>
        <dbReference type="EMBL" id="CAE7469792.1"/>
    </source>
</evidence>
<reference evidence="1" key="1">
    <citation type="submission" date="2021-02" db="EMBL/GenBank/DDBJ databases">
        <authorList>
            <person name="Dougan E. K."/>
            <person name="Rhodes N."/>
            <person name="Thang M."/>
            <person name="Chan C."/>
        </authorList>
    </citation>
    <scope>NUCLEOTIDE SEQUENCE</scope>
</reference>
<protein>
    <submittedName>
        <fullName evidence="1">Uncharacterized protein</fullName>
    </submittedName>
</protein>
<accession>A0A812S9I0</accession>